<dbReference type="CDD" id="cd06223">
    <property type="entry name" value="PRTases_typeI"/>
    <property type="match status" value="1"/>
</dbReference>
<accession>A0A850T8M9</accession>
<reference evidence="2 3" key="1">
    <citation type="submission" date="2020-06" db="EMBL/GenBank/DDBJ databases">
        <title>High-quality draft genome of sulfate reducer Desulfobacter latus type strain AcrS2 isolated from marine sediment.</title>
        <authorList>
            <person name="Hoppe M."/>
            <person name="Larsen C.K."/>
            <person name="Marshall I.P.G."/>
            <person name="Schramm A."/>
            <person name="Marietou A.G."/>
        </authorList>
    </citation>
    <scope>NUCLEOTIDE SEQUENCE [LARGE SCALE GENOMIC DNA]</scope>
    <source>
        <strain evidence="2 3">AcRS2</strain>
    </source>
</reference>
<dbReference type="RefSeq" id="WP_178366251.1">
    <property type="nucleotide sequence ID" value="NZ_JACADJ010000018.1"/>
</dbReference>
<feature type="domain" description="Cysteine protease StiP N-terminal" evidence="1">
    <location>
        <begin position="103"/>
        <end position="242"/>
    </location>
</feature>
<gene>
    <name evidence="2" type="ORF">HXW94_07330</name>
</gene>
<dbReference type="InterPro" id="IPR029057">
    <property type="entry name" value="PRTase-like"/>
</dbReference>
<organism evidence="2 3">
    <name type="scientific">Desulfobacter latus</name>
    <dbReference type="NCBI Taxonomy" id="2292"/>
    <lineage>
        <taxon>Bacteria</taxon>
        <taxon>Pseudomonadati</taxon>
        <taxon>Thermodesulfobacteriota</taxon>
        <taxon>Desulfobacteria</taxon>
        <taxon>Desulfobacterales</taxon>
        <taxon>Desulfobacteraceae</taxon>
        <taxon>Desulfobacter</taxon>
    </lineage>
</organism>
<dbReference type="Proteomes" id="UP000553343">
    <property type="component" value="Unassembled WGS sequence"/>
</dbReference>
<dbReference type="AlphaFoldDB" id="A0A850T8M9"/>
<keyword evidence="3" id="KW-1185">Reference proteome</keyword>
<dbReference type="InterPro" id="IPR011215">
    <property type="entry name" value="StiP_N"/>
</dbReference>
<evidence type="ECO:0000259" key="1">
    <source>
        <dbReference type="Pfam" id="PF11202"/>
    </source>
</evidence>
<dbReference type="SUPFAM" id="SSF53271">
    <property type="entry name" value="PRTase-like"/>
    <property type="match status" value="1"/>
</dbReference>
<evidence type="ECO:0000313" key="2">
    <source>
        <dbReference type="EMBL" id="NWH04798.1"/>
    </source>
</evidence>
<name>A0A850T8M9_9BACT</name>
<sequence>MGNNTFNPNINSDIDQDIDGHTVYSSGNSDFPFRACNGLLWDQSFYLRLGEEVHPFKDLHRFRSLNQAYTGNNTFWATPSPEPDLTDGFWHGVTAAFNKDNGLQEIAQNLAGAILKQYPDPDKIVFVSILRAGVPVTDWLCRLLPGAVGVATSLFVGLGIDTVALNRICTDFPDRAIIFVDGWTGRGGVASVISALNQGPLAVLIDPWGWADFSGIQDDVLCPSACFTGLATLGFSRTFFVDRQNCFSAYRFPETFLQHGVVQDWQRRCPAHSGPSLGWTAGGRRHKFFEKTPLRIHSNEVCRALINAAPKVLFFSDDTVAAEEKFNLLLELAAQRSVPVEFNVAHLNALKTKVACRLAS</sequence>
<evidence type="ECO:0000313" key="3">
    <source>
        <dbReference type="Proteomes" id="UP000553343"/>
    </source>
</evidence>
<comment type="caution">
    <text evidence="2">The sequence shown here is derived from an EMBL/GenBank/DDBJ whole genome shotgun (WGS) entry which is preliminary data.</text>
</comment>
<dbReference type="Pfam" id="PF11202">
    <property type="entry name" value="StiP"/>
    <property type="match status" value="1"/>
</dbReference>
<proteinExistence type="predicted"/>
<dbReference type="EMBL" id="JACADJ010000018">
    <property type="protein sequence ID" value="NWH04798.1"/>
    <property type="molecule type" value="Genomic_DNA"/>
</dbReference>
<protein>
    <recommendedName>
        <fullName evidence="1">Cysteine protease StiP N-terminal domain-containing protein</fullName>
    </recommendedName>
</protein>
<dbReference type="InterPro" id="IPR000836">
    <property type="entry name" value="PRTase_dom"/>
</dbReference>